<dbReference type="PANTHER" id="PTHR35152:SF1">
    <property type="entry name" value="DOMAIN SIGNALLING PROTEIN, PUTATIVE (AFU_ORTHOLOGUE AFUA_5G11310)-RELATED"/>
    <property type="match status" value="1"/>
</dbReference>
<evidence type="ECO:0000256" key="1">
    <source>
        <dbReference type="SAM" id="MobiDB-lite"/>
    </source>
</evidence>
<name>A0A8E2EJU6_9PEZI</name>
<dbReference type="EMBL" id="KV744820">
    <property type="protein sequence ID" value="OCK85332.1"/>
    <property type="molecule type" value="Genomic_DNA"/>
</dbReference>
<dbReference type="Proteomes" id="UP000250266">
    <property type="component" value="Unassembled WGS sequence"/>
</dbReference>
<evidence type="ECO:0000313" key="3">
    <source>
        <dbReference type="Proteomes" id="UP000250266"/>
    </source>
</evidence>
<organism evidence="2 3">
    <name type="scientific">Lepidopterella palustris CBS 459.81</name>
    <dbReference type="NCBI Taxonomy" id="1314670"/>
    <lineage>
        <taxon>Eukaryota</taxon>
        <taxon>Fungi</taxon>
        <taxon>Dikarya</taxon>
        <taxon>Ascomycota</taxon>
        <taxon>Pezizomycotina</taxon>
        <taxon>Dothideomycetes</taxon>
        <taxon>Pleosporomycetidae</taxon>
        <taxon>Mytilinidiales</taxon>
        <taxon>Argynnaceae</taxon>
        <taxon>Lepidopterella</taxon>
    </lineage>
</organism>
<evidence type="ECO:0000313" key="2">
    <source>
        <dbReference type="EMBL" id="OCK85332.1"/>
    </source>
</evidence>
<accession>A0A8E2EJU6</accession>
<dbReference type="AlphaFoldDB" id="A0A8E2EJU6"/>
<protein>
    <submittedName>
        <fullName evidence="2">Uncharacterized protein</fullName>
    </submittedName>
</protein>
<reference evidence="2 3" key="1">
    <citation type="journal article" date="2016" name="Nat. Commun.">
        <title>Ectomycorrhizal ecology is imprinted in the genome of the dominant symbiotic fungus Cenococcum geophilum.</title>
        <authorList>
            <consortium name="DOE Joint Genome Institute"/>
            <person name="Peter M."/>
            <person name="Kohler A."/>
            <person name="Ohm R.A."/>
            <person name="Kuo A."/>
            <person name="Krutzmann J."/>
            <person name="Morin E."/>
            <person name="Arend M."/>
            <person name="Barry K.W."/>
            <person name="Binder M."/>
            <person name="Choi C."/>
            <person name="Clum A."/>
            <person name="Copeland A."/>
            <person name="Grisel N."/>
            <person name="Haridas S."/>
            <person name="Kipfer T."/>
            <person name="LaButti K."/>
            <person name="Lindquist E."/>
            <person name="Lipzen A."/>
            <person name="Maire R."/>
            <person name="Meier B."/>
            <person name="Mihaltcheva S."/>
            <person name="Molinier V."/>
            <person name="Murat C."/>
            <person name="Poggeler S."/>
            <person name="Quandt C.A."/>
            <person name="Sperisen C."/>
            <person name="Tritt A."/>
            <person name="Tisserant E."/>
            <person name="Crous P.W."/>
            <person name="Henrissat B."/>
            <person name="Nehls U."/>
            <person name="Egli S."/>
            <person name="Spatafora J.W."/>
            <person name="Grigoriev I.V."/>
            <person name="Martin F.M."/>
        </authorList>
    </citation>
    <scope>NUCLEOTIDE SEQUENCE [LARGE SCALE GENOMIC DNA]</scope>
    <source>
        <strain evidence="2 3">CBS 459.81</strain>
    </source>
</reference>
<proteinExistence type="predicted"/>
<feature type="compositionally biased region" description="Polar residues" evidence="1">
    <location>
        <begin position="10"/>
        <end position="24"/>
    </location>
</feature>
<gene>
    <name evidence="2" type="ORF">K432DRAFT_377689</name>
</gene>
<dbReference type="PANTHER" id="PTHR35152">
    <property type="entry name" value="DOMAIN SIGNALLING PROTEIN, PUTATIVE (AFU_ORTHOLOGUE AFUA_5G11310)-RELATED"/>
    <property type="match status" value="1"/>
</dbReference>
<dbReference type="OrthoDB" id="264015at2759"/>
<keyword evidence="3" id="KW-1185">Reference proteome</keyword>
<sequence>MRNHLRVNGNLKTPSRPGSTGTRSTWEDTIGEEDYSAIFREQFCVAASELAGHMDTDLQNLGILYEGILMTGTLTTEFKTKRSKYGFARGTIAAQVENKDIEAGLVTPSLFGKGQLLFVVRKADRAEASRLMSAGYRFAQTDQVSDQLARSMQINRQDLIDTVERLRDYCQRGSCMPSPGTYLACFALRAAFKTSGGSWDILVPKTNLCQLPMVALSSRHLELWQIDLLAQMDGLSVNQCIEHLRNQVRNRSDQKSEFMLHVLTKIAVLVKEVPEPFFQQAVFAARPIKTQRHVAGDGVPSQATIFAFCIIPDVHIASVKSDVLRYTPLSFFKCQQRVHAGSPDHAILAGKNHREFGSLLAQQKELSTLSVSSRRGSILAPRHVRGVRMWLSKNSSPRHPDVQPDNSSEKGLVSAAVRDDDNSCSNAFGGILVRKDIAVNSDVELKELGTTTEAGVAATEEPTFADELFKITSSKWQKS</sequence>
<feature type="region of interest" description="Disordered" evidence="1">
    <location>
        <begin position="1"/>
        <end position="27"/>
    </location>
</feature>